<evidence type="ECO:0000256" key="9">
    <source>
        <dbReference type="ARBA" id="ARBA00022777"/>
    </source>
</evidence>
<evidence type="ECO:0000256" key="6">
    <source>
        <dbReference type="ARBA" id="ARBA00022556"/>
    </source>
</evidence>
<evidence type="ECO:0000256" key="10">
    <source>
        <dbReference type="ARBA" id="ARBA00022840"/>
    </source>
</evidence>
<accession>A0ABQ2BY27</accession>
<evidence type="ECO:0000256" key="2">
    <source>
        <dbReference type="ARBA" id="ARBA00004870"/>
    </source>
</evidence>
<evidence type="ECO:0000256" key="5">
    <source>
        <dbReference type="ARBA" id="ARBA00022516"/>
    </source>
</evidence>
<dbReference type="SUPFAM" id="SSF52540">
    <property type="entry name" value="P-loop containing nucleoside triphosphate hydrolases"/>
    <property type="match status" value="1"/>
</dbReference>
<reference evidence="15" key="1">
    <citation type="journal article" date="2019" name="Int. J. Syst. Evol. Microbiol.">
        <title>The Global Catalogue of Microorganisms (GCM) 10K type strain sequencing project: providing services to taxonomists for standard genome sequencing and annotation.</title>
        <authorList>
            <consortium name="The Broad Institute Genomics Platform"/>
            <consortium name="The Broad Institute Genome Sequencing Center for Infectious Disease"/>
            <person name="Wu L."/>
            <person name="Ma J."/>
        </authorList>
    </citation>
    <scope>NUCLEOTIDE SEQUENCE [LARGE SCALE GENOMIC DNA]</scope>
    <source>
        <strain evidence="15">CCM 8681</strain>
    </source>
</reference>
<organism evidence="14 15">
    <name type="scientific">Winogradskyella haliclonae</name>
    <dbReference type="NCBI Taxonomy" id="2048558"/>
    <lineage>
        <taxon>Bacteria</taxon>
        <taxon>Pseudomonadati</taxon>
        <taxon>Bacteroidota</taxon>
        <taxon>Flavobacteriia</taxon>
        <taxon>Flavobacteriales</taxon>
        <taxon>Flavobacteriaceae</taxon>
        <taxon>Winogradskyella</taxon>
    </lineage>
</organism>
<dbReference type="EMBL" id="BMDQ01000001">
    <property type="protein sequence ID" value="GGI56806.1"/>
    <property type="molecule type" value="Genomic_DNA"/>
</dbReference>
<dbReference type="Proteomes" id="UP000624701">
    <property type="component" value="Unassembled WGS sequence"/>
</dbReference>
<name>A0ABQ2BY27_9FLAO</name>
<evidence type="ECO:0000256" key="4">
    <source>
        <dbReference type="ARBA" id="ARBA00016436"/>
    </source>
</evidence>
<proteinExistence type="inferred from homology"/>
<keyword evidence="5 13" id="KW-0444">Lipid biosynthesis</keyword>
<dbReference type="PANTHER" id="PTHR42724:SF1">
    <property type="entry name" value="TETRAACYLDISACCHARIDE 4'-KINASE, MITOCHONDRIAL-RELATED"/>
    <property type="match status" value="1"/>
</dbReference>
<dbReference type="EC" id="2.7.1.130" evidence="3 13"/>
<keyword evidence="9 13" id="KW-0418">Kinase</keyword>
<keyword evidence="10 13" id="KW-0067">ATP-binding</keyword>
<keyword evidence="15" id="KW-1185">Reference proteome</keyword>
<comment type="pathway">
    <text evidence="2 13">Glycolipid biosynthesis; lipid IV(A) biosynthesis; lipid IV(A) from (3R)-3-hydroxytetradecanoyl-[acyl-carrier-protein] and UDP-N-acetyl-alpha-D-glucosamine: step 6/6.</text>
</comment>
<comment type="function">
    <text evidence="1 13">Transfers the gamma-phosphate of ATP to the 4'-position of a tetraacyldisaccharide 1-phosphate intermediate (termed DS-1-P) to form tetraacyldisaccharide 1,4'-bis-phosphate (lipid IVA).</text>
</comment>
<keyword evidence="8 13" id="KW-0547">Nucleotide-binding</keyword>
<evidence type="ECO:0000256" key="11">
    <source>
        <dbReference type="ARBA" id="ARBA00023098"/>
    </source>
</evidence>
<protein>
    <recommendedName>
        <fullName evidence="4 13">Tetraacyldisaccharide 4'-kinase</fullName>
        <ecNumber evidence="3 13">2.7.1.130</ecNumber>
    </recommendedName>
    <alternativeName>
        <fullName evidence="12 13">Lipid A 4'-kinase</fullName>
    </alternativeName>
</protein>
<keyword evidence="11 13" id="KW-0443">Lipid metabolism</keyword>
<dbReference type="InterPro" id="IPR003758">
    <property type="entry name" value="LpxK"/>
</dbReference>
<sequence>MTWLRNNLYDSGFKSSKSYDFPVICVGNLSTGGTGKTPMIEYLIRLLSKKNKVATLSRGYKRVTNGFLLADQDANVDTIGDEPFQFYKKYNSIYVAVDEDRQHGIGELRNLNPKPEIILLDDAYQHRKVNAGFNILLTSYNKLYTKDIVLPTGNLREPKLGAKRADIIVVTKCPDNLPEEKKAAIVKQIAPKHYQNVFFSCIKYSEKVMSESSEKVLQDLSSFTLVTGIANAQPLVEFLKSKALDFEHLEYGDHYNFTIKDIELLEQKDLILTTEKDYMRLLDVESLGSKLFYLPIEIVLDKPIEFNTLIQEFVV</sequence>
<dbReference type="PANTHER" id="PTHR42724">
    <property type="entry name" value="TETRAACYLDISACCHARIDE 4'-KINASE"/>
    <property type="match status" value="1"/>
</dbReference>
<keyword evidence="6 13" id="KW-0441">Lipid A biosynthesis</keyword>
<dbReference type="HAMAP" id="MF_00409">
    <property type="entry name" value="LpxK"/>
    <property type="match status" value="1"/>
</dbReference>
<dbReference type="NCBIfam" id="TIGR00682">
    <property type="entry name" value="lpxK"/>
    <property type="match status" value="1"/>
</dbReference>
<feature type="binding site" evidence="13">
    <location>
        <begin position="30"/>
        <end position="37"/>
    </location>
    <ligand>
        <name>ATP</name>
        <dbReference type="ChEBI" id="CHEBI:30616"/>
    </ligand>
</feature>
<evidence type="ECO:0000313" key="15">
    <source>
        <dbReference type="Proteomes" id="UP000624701"/>
    </source>
</evidence>
<dbReference type="InterPro" id="IPR027417">
    <property type="entry name" value="P-loop_NTPase"/>
</dbReference>
<dbReference type="Pfam" id="PF02606">
    <property type="entry name" value="LpxK"/>
    <property type="match status" value="1"/>
</dbReference>
<comment type="catalytic activity">
    <reaction evidence="13">
        <text>a lipid A disaccharide + ATP = a lipid IVA + ADP + H(+)</text>
        <dbReference type="Rhea" id="RHEA:67840"/>
        <dbReference type="ChEBI" id="CHEBI:15378"/>
        <dbReference type="ChEBI" id="CHEBI:30616"/>
        <dbReference type="ChEBI" id="CHEBI:176343"/>
        <dbReference type="ChEBI" id="CHEBI:176425"/>
        <dbReference type="ChEBI" id="CHEBI:456216"/>
        <dbReference type="EC" id="2.7.1.130"/>
    </reaction>
</comment>
<evidence type="ECO:0000256" key="13">
    <source>
        <dbReference type="HAMAP-Rule" id="MF_00409"/>
    </source>
</evidence>
<evidence type="ECO:0000313" key="14">
    <source>
        <dbReference type="EMBL" id="GGI56806.1"/>
    </source>
</evidence>
<evidence type="ECO:0000256" key="8">
    <source>
        <dbReference type="ARBA" id="ARBA00022741"/>
    </source>
</evidence>
<comment type="caution">
    <text evidence="14">The sequence shown here is derived from an EMBL/GenBank/DDBJ whole genome shotgun (WGS) entry which is preliminary data.</text>
</comment>
<gene>
    <name evidence="13 14" type="primary">lpxK</name>
    <name evidence="14" type="ORF">GCM10011444_11150</name>
</gene>
<comment type="similarity">
    <text evidence="13">Belongs to the LpxK family.</text>
</comment>
<evidence type="ECO:0000256" key="1">
    <source>
        <dbReference type="ARBA" id="ARBA00002274"/>
    </source>
</evidence>
<evidence type="ECO:0000256" key="12">
    <source>
        <dbReference type="ARBA" id="ARBA00029757"/>
    </source>
</evidence>
<evidence type="ECO:0000256" key="3">
    <source>
        <dbReference type="ARBA" id="ARBA00012071"/>
    </source>
</evidence>
<keyword evidence="7 13" id="KW-0808">Transferase</keyword>
<evidence type="ECO:0000256" key="7">
    <source>
        <dbReference type="ARBA" id="ARBA00022679"/>
    </source>
</evidence>